<evidence type="ECO:0000256" key="1">
    <source>
        <dbReference type="SAM" id="MobiDB-lite"/>
    </source>
</evidence>
<feature type="compositionally biased region" description="Basic and acidic residues" evidence="1">
    <location>
        <begin position="1"/>
        <end position="19"/>
    </location>
</feature>
<gene>
    <name evidence="2" type="ORF">CLIB1423_13S02850</name>
</gene>
<organism evidence="2 3">
    <name type="scientific">[Candida] railenensis</name>
    <dbReference type="NCBI Taxonomy" id="45579"/>
    <lineage>
        <taxon>Eukaryota</taxon>
        <taxon>Fungi</taxon>
        <taxon>Dikarya</taxon>
        <taxon>Ascomycota</taxon>
        <taxon>Saccharomycotina</taxon>
        <taxon>Pichiomycetes</taxon>
        <taxon>Debaryomycetaceae</taxon>
        <taxon>Kurtzmaniella</taxon>
    </lineage>
</organism>
<evidence type="ECO:0000313" key="3">
    <source>
        <dbReference type="Proteomes" id="UP000837801"/>
    </source>
</evidence>
<comment type="caution">
    <text evidence="2">The sequence shown here is derived from an EMBL/GenBank/DDBJ whole genome shotgun (WGS) entry which is preliminary data.</text>
</comment>
<dbReference type="AlphaFoldDB" id="A0A9P0QSI8"/>
<name>A0A9P0QSI8_9ASCO</name>
<keyword evidence="3" id="KW-1185">Reference proteome</keyword>
<dbReference type="Proteomes" id="UP000837801">
    <property type="component" value="Unassembled WGS sequence"/>
</dbReference>
<dbReference type="EMBL" id="CAKXYY010000013">
    <property type="protein sequence ID" value="CAH2353961.1"/>
    <property type="molecule type" value="Genomic_DNA"/>
</dbReference>
<accession>A0A9P0QSI8</accession>
<proteinExistence type="predicted"/>
<dbReference type="OrthoDB" id="3989460at2759"/>
<protein>
    <submittedName>
        <fullName evidence="2">Uncharacterized protein</fullName>
    </submittedName>
</protein>
<reference evidence="2" key="1">
    <citation type="submission" date="2022-03" db="EMBL/GenBank/DDBJ databases">
        <authorList>
            <person name="Legras J.-L."/>
            <person name="Devillers H."/>
            <person name="Grondin C."/>
        </authorList>
    </citation>
    <scope>NUCLEOTIDE SEQUENCE</scope>
    <source>
        <strain evidence="2">CLIB 1423</strain>
    </source>
</reference>
<sequence length="136" mass="15671">MAADQHREVPQTEQPKEDVPASPIGNELHQISSNASVYDLHPIELTAHTLLSGSLDHLNENFKNLNQSQVILYTRLRLIEDRLKSYYTVIEQNQAEPDELKEVVSRIKSLKKRLLSSVKTLKKVEVRVERMEELID</sequence>
<feature type="region of interest" description="Disordered" evidence="1">
    <location>
        <begin position="1"/>
        <end position="26"/>
    </location>
</feature>
<evidence type="ECO:0000313" key="2">
    <source>
        <dbReference type="EMBL" id="CAH2353961.1"/>
    </source>
</evidence>